<dbReference type="AlphaFoldDB" id="A0A7V8LL23"/>
<reference evidence="5 6" key="1">
    <citation type="submission" date="2015-09" db="EMBL/GenBank/DDBJ databases">
        <title>Genome Sequences of Mycobacterium immunogenum Isolates, Recuperated from a Chloraminated Drinking Water Distribution System Simulator Subjected to Episodes of Nitrification.</title>
        <authorList>
            <person name="Gomez-Alvarez V."/>
            <person name="Revetta R.P."/>
        </authorList>
    </citation>
    <scope>NUCLEOTIDE SEQUENCE [LARGE SCALE GENOMIC DNA]</scope>
    <source>
        <strain evidence="3 5">H008</strain>
        <strain evidence="4 6">H076</strain>
    </source>
</reference>
<gene>
    <name evidence="3" type="ORF">AN908_23815</name>
    <name evidence="4" type="ORF">AN912_24695</name>
</gene>
<evidence type="ECO:0000256" key="2">
    <source>
        <dbReference type="SAM" id="Phobius"/>
    </source>
</evidence>
<evidence type="ECO:0000313" key="4">
    <source>
        <dbReference type="EMBL" id="KPG26639.1"/>
    </source>
</evidence>
<name>A0A7V8LL23_9MYCO</name>
<evidence type="ECO:0000256" key="1">
    <source>
        <dbReference type="SAM" id="MobiDB-lite"/>
    </source>
</evidence>
<feature type="region of interest" description="Disordered" evidence="1">
    <location>
        <begin position="54"/>
        <end position="79"/>
    </location>
</feature>
<comment type="caution">
    <text evidence="3">The sequence shown here is derived from an EMBL/GenBank/DDBJ whole genome shotgun (WGS) entry which is preliminary data.</text>
</comment>
<keyword evidence="6" id="KW-1185">Reference proteome</keyword>
<dbReference type="GeneID" id="45766073"/>
<dbReference type="Proteomes" id="UP000037843">
    <property type="component" value="Unassembled WGS sequence"/>
</dbReference>
<keyword evidence="2" id="KW-1133">Transmembrane helix</keyword>
<dbReference type="Proteomes" id="UP000037962">
    <property type="component" value="Unassembled WGS sequence"/>
</dbReference>
<keyword evidence="2" id="KW-0472">Membrane</keyword>
<dbReference type="EMBL" id="LJFO01000016">
    <property type="protein sequence ID" value="KPG04857.1"/>
    <property type="molecule type" value="Genomic_DNA"/>
</dbReference>
<organism evidence="3 5">
    <name type="scientific">Mycobacteroides immunogenum</name>
    <dbReference type="NCBI Taxonomy" id="83262"/>
    <lineage>
        <taxon>Bacteria</taxon>
        <taxon>Bacillati</taxon>
        <taxon>Actinomycetota</taxon>
        <taxon>Actinomycetes</taxon>
        <taxon>Mycobacteriales</taxon>
        <taxon>Mycobacteriaceae</taxon>
        <taxon>Mycobacteroides</taxon>
    </lineage>
</organism>
<evidence type="ECO:0000313" key="5">
    <source>
        <dbReference type="Proteomes" id="UP000037843"/>
    </source>
</evidence>
<sequence length="189" mass="21235">MTDYQRNRQAEQLRGVDKIRDYLDDIDLDVTNELEDGALADMLIGGAVEQGLTNPAVDYHPQDPSDQGKSGQVDDSAGPAAEVVHPTTHYHSDTEPVREPNAYELAILGALQHKSVYLGDVPVDEIRRRRLRNRDSKRARRLQRRSKVRRMKRRHRAAVGNAAAFAMFMLTAAFIGAVTMLDSPGWWIS</sequence>
<feature type="transmembrane region" description="Helical" evidence="2">
    <location>
        <begin position="157"/>
        <end position="181"/>
    </location>
</feature>
<dbReference type="RefSeq" id="WP_043080130.1">
    <property type="nucleotide sequence ID" value="NZ_CP011530.1"/>
</dbReference>
<protein>
    <submittedName>
        <fullName evidence="3">Uncharacterized protein</fullName>
    </submittedName>
</protein>
<accession>A0A7V8LL23</accession>
<keyword evidence="2" id="KW-0812">Transmembrane</keyword>
<dbReference type="KEGG" id="miz:BAB75_19630"/>
<evidence type="ECO:0000313" key="6">
    <source>
        <dbReference type="Proteomes" id="UP000037962"/>
    </source>
</evidence>
<dbReference type="EMBL" id="LJFS01000044">
    <property type="protein sequence ID" value="KPG26639.1"/>
    <property type="molecule type" value="Genomic_DNA"/>
</dbReference>
<proteinExistence type="predicted"/>
<evidence type="ECO:0000313" key="3">
    <source>
        <dbReference type="EMBL" id="KPG04857.1"/>
    </source>
</evidence>